<dbReference type="EMBL" id="CP043028">
    <property type="protein sequence ID" value="QFJ54879.1"/>
    <property type="molecule type" value="Genomic_DNA"/>
</dbReference>
<name>A0A5P6VT22_PSEXY</name>
<feature type="transmembrane region" description="Helical" evidence="1">
    <location>
        <begin position="175"/>
        <end position="191"/>
    </location>
</feature>
<accession>A0A5P6VT22</accession>
<protein>
    <submittedName>
        <fullName evidence="3">CPBP family intramembrane metalloprotease</fullName>
    </submittedName>
</protein>
<organism evidence="3 4">
    <name type="scientific">Pseudobutyrivibrio xylanivorans</name>
    <dbReference type="NCBI Taxonomy" id="185007"/>
    <lineage>
        <taxon>Bacteria</taxon>
        <taxon>Bacillati</taxon>
        <taxon>Bacillota</taxon>
        <taxon>Clostridia</taxon>
        <taxon>Lachnospirales</taxon>
        <taxon>Lachnospiraceae</taxon>
        <taxon>Pseudobutyrivibrio</taxon>
    </lineage>
</organism>
<dbReference type="GO" id="GO:0004175">
    <property type="term" value="F:endopeptidase activity"/>
    <property type="evidence" value="ECO:0007669"/>
    <property type="project" value="UniProtKB-ARBA"/>
</dbReference>
<feature type="domain" description="CAAX prenyl protease 2/Lysostaphin resistance protein A-like" evidence="2">
    <location>
        <begin position="123"/>
        <end position="206"/>
    </location>
</feature>
<sequence>METRTVDKVELIKLIIVFAIEIIVELAVSFALPKLGNTSVLVSTLVLDALLILVTLIYTFKKGDKLEAYGFKKIKVSTFFFTVLLTFVSAPMYMFANVLSQLFVPNILVQNMDSIFGDSMGLPLLAIVVVAPICEEIVMRGFFHNRLKNVMPFGAAAVLSGFMFGALHLNLNQFCYAWVLGVLFAYANRASGSTITSVIMHMLTNGFNMAIMIAANYALKIIGTDLATASEAARTNGTSAWVNVVVYGILAVISFFLSRKIIRAIAKRENN</sequence>
<feature type="transmembrane region" description="Helical" evidence="1">
    <location>
        <begin position="150"/>
        <end position="169"/>
    </location>
</feature>
<dbReference type="PANTHER" id="PTHR43592">
    <property type="entry name" value="CAAX AMINO TERMINAL PROTEASE"/>
    <property type="match status" value="1"/>
</dbReference>
<dbReference type="Pfam" id="PF02517">
    <property type="entry name" value="Rce1-like"/>
    <property type="match status" value="1"/>
</dbReference>
<feature type="transmembrane region" description="Helical" evidence="1">
    <location>
        <begin position="38"/>
        <end position="58"/>
    </location>
</feature>
<feature type="transmembrane region" description="Helical" evidence="1">
    <location>
        <begin position="79"/>
        <end position="100"/>
    </location>
</feature>
<evidence type="ECO:0000313" key="3">
    <source>
        <dbReference type="EMBL" id="QFJ54879.1"/>
    </source>
</evidence>
<evidence type="ECO:0000256" key="1">
    <source>
        <dbReference type="SAM" id="Phobius"/>
    </source>
</evidence>
<dbReference type="PANTHER" id="PTHR43592:SF15">
    <property type="entry name" value="CAAX AMINO TERMINAL PROTEASE FAMILY PROTEIN"/>
    <property type="match status" value="1"/>
</dbReference>
<evidence type="ECO:0000259" key="2">
    <source>
        <dbReference type="Pfam" id="PF02517"/>
    </source>
</evidence>
<feature type="transmembrane region" description="Helical" evidence="1">
    <location>
        <begin position="120"/>
        <end position="138"/>
    </location>
</feature>
<dbReference type="KEGG" id="pxv:FXF36_08425"/>
<keyword evidence="1" id="KW-0472">Membrane</keyword>
<proteinExistence type="predicted"/>
<reference evidence="4" key="1">
    <citation type="submission" date="2019-08" db="EMBL/GenBank/DDBJ databases">
        <title>Complete Genome Sequence of the Polysaccharide-Degrading Rumen Bacterium Pseudobutyrivibrio xylanivorans MA3014.</title>
        <authorList>
            <person name="Palevich N."/>
            <person name="Maclean P.H."/>
            <person name="Kelly W.J."/>
            <person name="Leahy S.C."/>
            <person name="Rakonjac J."/>
            <person name="Attwood G.T."/>
        </authorList>
    </citation>
    <scope>NUCLEOTIDE SEQUENCE [LARGE SCALE GENOMIC DNA]</scope>
    <source>
        <strain evidence="4">MA3014</strain>
    </source>
</reference>
<gene>
    <name evidence="3" type="ORF">FXF36_08425</name>
</gene>
<feature type="transmembrane region" description="Helical" evidence="1">
    <location>
        <begin position="239"/>
        <end position="258"/>
    </location>
</feature>
<feature type="transmembrane region" description="Helical" evidence="1">
    <location>
        <begin position="198"/>
        <end position="219"/>
    </location>
</feature>
<dbReference type="RefSeq" id="WP_151623338.1">
    <property type="nucleotide sequence ID" value="NZ_CP043028.1"/>
</dbReference>
<keyword evidence="1" id="KW-0812">Transmembrane</keyword>
<keyword evidence="3" id="KW-0482">Metalloprotease</keyword>
<dbReference type="InterPro" id="IPR003675">
    <property type="entry name" value="Rce1/LyrA-like_dom"/>
</dbReference>
<dbReference type="Proteomes" id="UP000327030">
    <property type="component" value="Chromosome 1"/>
</dbReference>
<keyword evidence="3" id="KW-0645">Protease</keyword>
<dbReference type="AlphaFoldDB" id="A0A5P6VT22"/>
<evidence type="ECO:0000313" key="4">
    <source>
        <dbReference type="Proteomes" id="UP000327030"/>
    </source>
</evidence>
<dbReference type="OrthoDB" id="2035856at2"/>
<dbReference type="GO" id="GO:0080120">
    <property type="term" value="P:CAAX-box protein maturation"/>
    <property type="evidence" value="ECO:0007669"/>
    <property type="project" value="UniProtKB-ARBA"/>
</dbReference>
<feature type="transmembrane region" description="Helical" evidence="1">
    <location>
        <begin position="12"/>
        <end position="32"/>
    </location>
</feature>
<dbReference type="GO" id="GO:0008237">
    <property type="term" value="F:metallopeptidase activity"/>
    <property type="evidence" value="ECO:0007669"/>
    <property type="project" value="UniProtKB-KW"/>
</dbReference>
<keyword evidence="3" id="KW-0378">Hydrolase</keyword>
<keyword evidence="1" id="KW-1133">Transmembrane helix</keyword>